<dbReference type="InterPro" id="IPR043129">
    <property type="entry name" value="ATPase_NBD"/>
</dbReference>
<keyword evidence="10 16" id="KW-0418">Kinase</keyword>
<evidence type="ECO:0000256" key="13">
    <source>
        <dbReference type="ARBA" id="ARBA00022993"/>
    </source>
</evidence>
<keyword evidence="12 16" id="KW-0630">Potassium</keyword>
<keyword evidence="7 16" id="KW-0963">Cytoplasm</keyword>
<keyword evidence="9 16" id="KW-0547">Nucleotide-binding</keyword>
<evidence type="ECO:0000256" key="16">
    <source>
        <dbReference type="HAMAP-Rule" id="MF_01274"/>
    </source>
</evidence>
<dbReference type="PATRIC" id="fig|1286106.3.peg.1417"/>
<comment type="subcellular location">
    <subcellularLocation>
        <location evidence="3 16">Cytoplasm</location>
    </subcellularLocation>
</comment>
<dbReference type="Gene3D" id="3.30.420.40">
    <property type="match status" value="2"/>
</dbReference>
<dbReference type="UniPathway" id="UPA00241">
    <property type="reaction ID" value="UER00352"/>
</dbReference>
<dbReference type="PANTHER" id="PTHR34265">
    <property type="entry name" value="TYPE III PANTOTHENATE KINASE"/>
    <property type="match status" value="1"/>
</dbReference>
<protein>
    <recommendedName>
        <fullName evidence="15 16">Type III pantothenate kinase</fullName>
        <ecNumber evidence="6 16">2.7.1.33</ecNumber>
    </recommendedName>
    <alternativeName>
        <fullName evidence="16">PanK-III</fullName>
    </alternativeName>
    <alternativeName>
        <fullName evidence="16">Pantothenic acid kinase</fullName>
    </alternativeName>
</protein>
<evidence type="ECO:0000256" key="17">
    <source>
        <dbReference type="SAM" id="MobiDB-lite"/>
    </source>
</evidence>
<sequence length="283" mass="30664">MTVLLIDIGNSCIKWACLEASNITDSERSYRSKTGIKASLNKAFKHLNGIDSVLVSNVAGEKIAKQLAEWTEQQWQITPRFIHSEHKRFGIVNGYRTPEQLGVDRWLNLVAVSQGRPQARCIIDCGTAITIDIINASGEHQGGLILPGLKLMREALAAGTDALTEVEDDTGYSLLATNTFSAIQAGTLYSISATLQQIISDMRQNFKDISITVTGGDGETVISVLGDSSIRYDADLVLKGLSLYAKPDAKPEKAKPRRRRRPSKQSAKDSAQAPAGPLPDAAN</sequence>
<keyword evidence="19" id="KW-1185">Reference proteome</keyword>
<evidence type="ECO:0000256" key="7">
    <source>
        <dbReference type="ARBA" id="ARBA00022490"/>
    </source>
</evidence>
<comment type="function">
    <text evidence="16">Catalyzes the phosphorylation of pantothenate (Pan), the first step in CoA biosynthesis.</text>
</comment>
<comment type="subunit">
    <text evidence="5 16">Homodimer.</text>
</comment>
<evidence type="ECO:0000256" key="4">
    <source>
        <dbReference type="ARBA" id="ARBA00005225"/>
    </source>
</evidence>
<dbReference type="Proteomes" id="UP000012019">
    <property type="component" value="Unassembled WGS sequence"/>
</dbReference>
<feature type="binding site" evidence="16">
    <location>
        <position position="127"/>
    </location>
    <ligand>
        <name>ATP</name>
        <dbReference type="ChEBI" id="CHEBI:30616"/>
    </ligand>
</feature>
<comment type="cofactor">
    <cofactor evidence="2">
        <name>K(+)</name>
        <dbReference type="ChEBI" id="CHEBI:29103"/>
    </cofactor>
</comment>
<dbReference type="Pfam" id="PF03309">
    <property type="entry name" value="Pan_kinase"/>
    <property type="match status" value="1"/>
</dbReference>
<dbReference type="EMBL" id="APHR01000035">
    <property type="protein sequence ID" value="EMR13062.1"/>
    <property type="molecule type" value="Genomic_DNA"/>
</dbReference>
<keyword evidence="13 16" id="KW-0173">Coenzyme A biosynthesis</keyword>
<comment type="cofactor">
    <cofactor evidence="16">
        <name>NH4(+)</name>
        <dbReference type="ChEBI" id="CHEBI:28938"/>
    </cofactor>
    <cofactor evidence="16">
        <name>K(+)</name>
        <dbReference type="ChEBI" id="CHEBI:29103"/>
    </cofactor>
    <text evidence="16">A monovalent cation. Ammonium or potassium.</text>
</comment>
<evidence type="ECO:0000256" key="8">
    <source>
        <dbReference type="ARBA" id="ARBA00022679"/>
    </source>
</evidence>
<proteinExistence type="inferred from homology"/>
<feature type="binding site" evidence="16">
    <location>
        <begin position="102"/>
        <end position="105"/>
    </location>
    <ligand>
        <name>substrate</name>
    </ligand>
</feature>
<comment type="pathway">
    <text evidence="4 16">Cofactor biosynthesis; coenzyme A biosynthesis; CoA from (R)-pantothenate: step 1/5.</text>
</comment>
<dbReference type="RefSeq" id="WP_009726403.1">
    <property type="nucleotide sequence ID" value="NZ_APHR01000035.1"/>
</dbReference>
<comment type="caution">
    <text evidence="18">The sequence shown here is derived from an EMBL/GenBank/DDBJ whole genome shotgun (WGS) entry which is preliminary data.</text>
</comment>
<comment type="similarity">
    <text evidence="14 16">Belongs to the type III pantothenate kinase family.</text>
</comment>
<gene>
    <name evidence="16" type="primary">coaX</name>
    <name evidence="18" type="ORF">MPL1_07059</name>
</gene>
<feature type="binding site" evidence="16">
    <location>
        <position position="95"/>
    </location>
    <ligand>
        <name>substrate</name>
    </ligand>
</feature>
<evidence type="ECO:0000256" key="14">
    <source>
        <dbReference type="ARBA" id="ARBA00038036"/>
    </source>
</evidence>
<dbReference type="AlphaFoldDB" id="M7P0Q7"/>
<dbReference type="NCBIfam" id="TIGR00671">
    <property type="entry name" value="baf"/>
    <property type="match status" value="1"/>
</dbReference>
<evidence type="ECO:0000256" key="11">
    <source>
        <dbReference type="ARBA" id="ARBA00022840"/>
    </source>
</evidence>
<keyword evidence="16" id="KW-0479">Metal-binding</keyword>
<evidence type="ECO:0000256" key="10">
    <source>
        <dbReference type="ARBA" id="ARBA00022777"/>
    </source>
</evidence>
<dbReference type="EC" id="2.7.1.33" evidence="6 16"/>
<evidence type="ECO:0000256" key="3">
    <source>
        <dbReference type="ARBA" id="ARBA00004496"/>
    </source>
</evidence>
<evidence type="ECO:0000256" key="6">
    <source>
        <dbReference type="ARBA" id="ARBA00012102"/>
    </source>
</evidence>
<keyword evidence="11 16" id="KW-0067">ATP-binding</keyword>
<reference evidence="18 19" key="1">
    <citation type="journal article" date="2013" name="Genome Announc.">
        <title>Draft Genome Sequence of Methylophaga lonarensis MPLT, a Haloalkaliphilic (Non-Methane-Utilizing) Methylotroph.</title>
        <authorList>
            <person name="Shetty S.A."/>
            <person name="Marathe N.P."/>
            <person name="Munot H."/>
            <person name="Antony C.P."/>
            <person name="Dhotre D.P."/>
            <person name="Murrell J.C."/>
            <person name="Shouche Y.S."/>
        </authorList>
    </citation>
    <scope>NUCLEOTIDE SEQUENCE [LARGE SCALE GENOMIC DNA]</scope>
    <source>
        <strain evidence="18 19">MPL</strain>
    </source>
</reference>
<dbReference type="GO" id="GO:0005524">
    <property type="term" value="F:ATP binding"/>
    <property type="evidence" value="ECO:0007669"/>
    <property type="project" value="UniProtKB-UniRule"/>
</dbReference>
<evidence type="ECO:0000313" key="19">
    <source>
        <dbReference type="Proteomes" id="UP000012019"/>
    </source>
</evidence>
<feature type="binding site" evidence="16">
    <location>
        <begin position="7"/>
        <end position="14"/>
    </location>
    <ligand>
        <name>ATP</name>
        <dbReference type="ChEBI" id="CHEBI:30616"/>
    </ligand>
</feature>
<accession>M7P0Q7</accession>
<dbReference type="GO" id="GO:0005737">
    <property type="term" value="C:cytoplasm"/>
    <property type="evidence" value="ECO:0007669"/>
    <property type="project" value="UniProtKB-SubCell"/>
</dbReference>
<dbReference type="CDD" id="cd24015">
    <property type="entry name" value="ASKHA_NBD_PanK-III"/>
    <property type="match status" value="1"/>
</dbReference>
<dbReference type="GO" id="GO:0015937">
    <property type="term" value="P:coenzyme A biosynthetic process"/>
    <property type="evidence" value="ECO:0007669"/>
    <property type="project" value="UniProtKB-UniRule"/>
</dbReference>
<dbReference type="OrthoDB" id="9781305at2"/>
<evidence type="ECO:0000256" key="2">
    <source>
        <dbReference type="ARBA" id="ARBA00001958"/>
    </source>
</evidence>
<evidence type="ECO:0000256" key="9">
    <source>
        <dbReference type="ARBA" id="ARBA00022741"/>
    </source>
</evidence>
<dbReference type="GO" id="GO:0046872">
    <property type="term" value="F:metal ion binding"/>
    <property type="evidence" value="ECO:0007669"/>
    <property type="project" value="UniProtKB-KW"/>
</dbReference>
<feature type="region of interest" description="Disordered" evidence="17">
    <location>
        <begin position="248"/>
        <end position="283"/>
    </location>
</feature>
<organism evidence="18 19">
    <name type="scientific">Methylophaga lonarensis MPL</name>
    <dbReference type="NCBI Taxonomy" id="1286106"/>
    <lineage>
        <taxon>Bacteria</taxon>
        <taxon>Pseudomonadati</taxon>
        <taxon>Pseudomonadota</taxon>
        <taxon>Gammaproteobacteria</taxon>
        <taxon>Thiotrichales</taxon>
        <taxon>Piscirickettsiaceae</taxon>
        <taxon>Methylophaga</taxon>
    </lineage>
</organism>
<evidence type="ECO:0000313" key="18">
    <source>
        <dbReference type="EMBL" id="EMR13062.1"/>
    </source>
</evidence>
<evidence type="ECO:0000256" key="15">
    <source>
        <dbReference type="ARBA" id="ARBA00040883"/>
    </source>
</evidence>
<evidence type="ECO:0000256" key="1">
    <source>
        <dbReference type="ARBA" id="ARBA00001206"/>
    </source>
</evidence>
<dbReference type="HAMAP" id="MF_01274">
    <property type="entry name" value="Pantothen_kinase_3"/>
    <property type="match status" value="1"/>
</dbReference>
<evidence type="ECO:0000256" key="12">
    <source>
        <dbReference type="ARBA" id="ARBA00022958"/>
    </source>
</evidence>
<feature type="binding site" evidence="16">
    <location>
        <position position="179"/>
    </location>
    <ligand>
        <name>substrate</name>
    </ligand>
</feature>
<dbReference type="SUPFAM" id="SSF53067">
    <property type="entry name" value="Actin-like ATPase domain"/>
    <property type="match status" value="2"/>
</dbReference>
<keyword evidence="8 16" id="KW-0808">Transferase</keyword>
<dbReference type="InterPro" id="IPR004619">
    <property type="entry name" value="Type_III_PanK"/>
</dbReference>
<feature type="active site" description="Proton acceptor" evidence="16">
    <location>
        <position position="104"/>
    </location>
</feature>
<name>M7P0Q7_9GAMM</name>
<feature type="binding site" evidence="16">
    <location>
        <position position="124"/>
    </location>
    <ligand>
        <name>K(+)</name>
        <dbReference type="ChEBI" id="CHEBI:29103"/>
    </ligand>
</feature>
<dbReference type="STRING" id="1286106.MPL1_07059"/>
<dbReference type="eggNOG" id="COG1521">
    <property type="taxonomic scope" value="Bacteria"/>
</dbReference>
<dbReference type="GO" id="GO:0004594">
    <property type="term" value="F:pantothenate kinase activity"/>
    <property type="evidence" value="ECO:0007669"/>
    <property type="project" value="UniProtKB-UniRule"/>
</dbReference>
<evidence type="ECO:0000256" key="5">
    <source>
        <dbReference type="ARBA" id="ARBA00011738"/>
    </source>
</evidence>
<dbReference type="PANTHER" id="PTHR34265:SF1">
    <property type="entry name" value="TYPE III PANTOTHENATE KINASE"/>
    <property type="match status" value="1"/>
</dbReference>
<comment type="catalytic activity">
    <reaction evidence="1 16">
        <text>(R)-pantothenate + ATP = (R)-4'-phosphopantothenate + ADP + H(+)</text>
        <dbReference type="Rhea" id="RHEA:16373"/>
        <dbReference type="ChEBI" id="CHEBI:10986"/>
        <dbReference type="ChEBI" id="CHEBI:15378"/>
        <dbReference type="ChEBI" id="CHEBI:29032"/>
        <dbReference type="ChEBI" id="CHEBI:30616"/>
        <dbReference type="ChEBI" id="CHEBI:456216"/>
        <dbReference type="EC" id="2.7.1.33"/>
    </reaction>
</comment>